<dbReference type="PANTHER" id="PTHR31527">
    <property type="entry name" value="RE64534P"/>
    <property type="match status" value="1"/>
</dbReference>
<gene>
    <name evidence="2" type="ORF">H5P27_17630</name>
</gene>
<dbReference type="Pfam" id="PF09347">
    <property type="entry name" value="DUF1989"/>
    <property type="match status" value="1"/>
</dbReference>
<feature type="domain" description="DUF1989" evidence="1">
    <location>
        <begin position="11"/>
        <end position="175"/>
    </location>
</feature>
<evidence type="ECO:0000259" key="1">
    <source>
        <dbReference type="Pfam" id="PF09347"/>
    </source>
</evidence>
<organism evidence="2 3">
    <name type="scientific">Pelagicoccus albus</name>
    <dbReference type="NCBI Taxonomy" id="415222"/>
    <lineage>
        <taxon>Bacteria</taxon>
        <taxon>Pseudomonadati</taxon>
        <taxon>Verrucomicrobiota</taxon>
        <taxon>Opitutia</taxon>
        <taxon>Puniceicoccales</taxon>
        <taxon>Pelagicoccaceae</taxon>
        <taxon>Pelagicoccus</taxon>
    </lineage>
</organism>
<keyword evidence="3" id="KW-1185">Reference proteome</keyword>
<dbReference type="EMBL" id="JACHVC010000013">
    <property type="protein sequence ID" value="MBC2607879.1"/>
    <property type="molecule type" value="Genomic_DNA"/>
</dbReference>
<dbReference type="InterPro" id="IPR018959">
    <property type="entry name" value="DUF1989"/>
</dbReference>
<protein>
    <submittedName>
        <fullName evidence="2">Urea carboxylase-associated family protein</fullName>
    </submittedName>
</protein>
<dbReference type="AlphaFoldDB" id="A0A7X1E9W9"/>
<dbReference type="Proteomes" id="UP000526501">
    <property type="component" value="Unassembled WGS sequence"/>
</dbReference>
<sequence length="204" mass="22621">MDGYKKIVEIIVPASHGKAVKVAAGDRLEVIDLEGKQVGDLMAWVSGSEEEYFSPAHTLTQNWSVALRVGSVLATNKRRILFRVLEDDVGIHDILVPCCDHEAYVTRYGIHDHRSCLENIKESLSELGEACVARAEMAVNLFMNNRIESDGKIVYEAPEHGPGSRILLSCELDALVALSACPQDQTPTNGWECTAMMLRVWRPE</sequence>
<dbReference type="PANTHER" id="PTHR31527:SF0">
    <property type="entry name" value="RE64534P"/>
    <property type="match status" value="1"/>
</dbReference>
<evidence type="ECO:0000313" key="2">
    <source>
        <dbReference type="EMBL" id="MBC2607879.1"/>
    </source>
</evidence>
<evidence type="ECO:0000313" key="3">
    <source>
        <dbReference type="Proteomes" id="UP000526501"/>
    </source>
</evidence>
<dbReference type="RefSeq" id="WP_185661742.1">
    <property type="nucleotide sequence ID" value="NZ_CAWPOO010000013.1"/>
</dbReference>
<comment type="caution">
    <text evidence="2">The sequence shown here is derived from an EMBL/GenBank/DDBJ whole genome shotgun (WGS) entry which is preliminary data.</text>
</comment>
<proteinExistence type="predicted"/>
<name>A0A7X1E9W9_9BACT</name>
<reference evidence="2 3" key="1">
    <citation type="submission" date="2020-07" db="EMBL/GenBank/DDBJ databases">
        <authorList>
            <person name="Feng X."/>
        </authorList>
    </citation>
    <scope>NUCLEOTIDE SEQUENCE [LARGE SCALE GENOMIC DNA]</scope>
    <source>
        <strain evidence="2 3">JCM23202</strain>
    </source>
</reference>
<accession>A0A7X1E9W9</accession>